<dbReference type="Proteomes" id="UP000587002">
    <property type="component" value="Unassembled WGS sequence"/>
</dbReference>
<gene>
    <name evidence="2" type="ORF">HNR68_001118</name>
</gene>
<keyword evidence="3" id="KW-1185">Reference proteome</keyword>
<dbReference type="AlphaFoldDB" id="A0A853AEV8"/>
<evidence type="ECO:0000313" key="2">
    <source>
        <dbReference type="EMBL" id="NYI82488.1"/>
    </source>
</evidence>
<evidence type="ECO:0000256" key="1">
    <source>
        <dbReference type="SAM" id="Phobius"/>
    </source>
</evidence>
<keyword evidence="1" id="KW-0472">Membrane</keyword>
<feature type="transmembrane region" description="Helical" evidence="1">
    <location>
        <begin position="75"/>
        <end position="95"/>
    </location>
</feature>
<feature type="transmembrane region" description="Helical" evidence="1">
    <location>
        <begin position="101"/>
        <end position="120"/>
    </location>
</feature>
<protein>
    <submittedName>
        <fullName evidence="2">Uncharacterized protein</fullName>
    </submittedName>
</protein>
<name>A0A853AEV8_9PSEU</name>
<keyword evidence="1" id="KW-1133">Transmembrane helix</keyword>
<feature type="transmembrane region" description="Helical" evidence="1">
    <location>
        <begin position="48"/>
        <end position="68"/>
    </location>
</feature>
<proteinExistence type="predicted"/>
<accession>A0A853AEV8</accession>
<dbReference type="RefSeq" id="WP_179718322.1">
    <property type="nucleotide sequence ID" value="NZ_BAABFH010000001.1"/>
</dbReference>
<evidence type="ECO:0000313" key="3">
    <source>
        <dbReference type="Proteomes" id="UP000587002"/>
    </source>
</evidence>
<organism evidence="2 3">
    <name type="scientific">Saccharopolyspora hordei</name>
    <dbReference type="NCBI Taxonomy" id="1838"/>
    <lineage>
        <taxon>Bacteria</taxon>
        <taxon>Bacillati</taxon>
        <taxon>Actinomycetota</taxon>
        <taxon>Actinomycetes</taxon>
        <taxon>Pseudonocardiales</taxon>
        <taxon>Pseudonocardiaceae</taxon>
        <taxon>Saccharopolyspora</taxon>
    </lineage>
</organism>
<comment type="caution">
    <text evidence="2">The sequence shown here is derived from an EMBL/GenBank/DDBJ whole genome shotgun (WGS) entry which is preliminary data.</text>
</comment>
<dbReference type="EMBL" id="JACCFJ010000001">
    <property type="protein sequence ID" value="NYI82488.1"/>
    <property type="molecule type" value="Genomic_DNA"/>
</dbReference>
<keyword evidence="1" id="KW-0812">Transmembrane</keyword>
<feature type="transmembrane region" description="Helical" evidence="1">
    <location>
        <begin position="17"/>
        <end position="36"/>
    </location>
</feature>
<sequence>MTNDDKVRPAHPPTAQLLGITALLAVELLLELVWALGSGYGAATGVRALLVVVGALVRVGLLIAVWSGKAAARRGLAGVGFAVGAVVLLAAVITVATGGGAAAVLGFVGALLAFAGAYLAGTRAVRAWCEGEPRGMTPSQDALGHWAAQRGWRISWNVPPGVLGQFRGTPFHMYRRKGVPVLAVGQHQGAPAMVTQINFWYRYQTTGRSYYSSGQLEIPRRTREMAGAISVAVVELPAPVPELWLDEKRDALDGVLDLFHLNRSQQLFPPRPLAEIDVVEPSTSKWWNRYHVFGTDPAYAHAVLTPQRAFWLYTSLAGLPSAGGTGAPYIRLSGRKLVVWTARPLVPEVADRLLQVTEEVARWIPSAAYQDPAGAQADQQHVPLAQLRLG</sequence>
<reference evidence="2 3" key="1">
    <citation type="submission" date="2020-07" db="EMBL/GenBank/DDBJ databases">
        <title>Sequencing the genomes of 1000 actinobacteria strains.</title>
        <authorList>
            <person name="Klenk H.-P."/>
        </authorList>
    </citation>
    <scope>NUCLEOTIDE SEQUENCE [LARGE SCALE GENOMIC DNA]</scope>
    <source>
        <strain evidence="2 3">DSM 44065</strain>
    </source>
</reference>